<accession>A0ABR1JJI0</accession>
<proteinExistence type="predicted"/>
<dbReference type="CDD" id="cd19071">
    <property type="entry name" value="AKR_AKR1-5-like"/>
    <property type="match status" value="1"/>
</dbReference>
<evidence type="ECO:0000313" key="3">
    <source>
        <dbReference type="Proteomes" id="UP001498398"/>
    </source>
</evidence>
<feature type="domain" description="NADP-dependent oxidoreductase" evidence="1">
    <location>
        <begin position="31"/>
        <end position="304"/>
    </location>
</feature>
<protein>
    <recommendedName>
        <fullName evidence="1">NADP-dependent oxidoreductase domain-containing protein</fullName>
    </recommendedName>
</protein>
<comment type="caution">
    <text evidence="2">The sequence shown here is derived from an EMBL/GenBank/DDBJ whole genome shotgun (WGS) entry which is preliminary data.</text>
</comment>
<dbReference type="InterPro" id="IPR036812">
    <property type="entry name" value="NAD(P)_OxRdtase_dom_sf"/>
</dbReference>
<organism evidence="2 3">
    <name type="scientific">Marasmiellus scandens</name>
    <dbReference type="NCBI Taxonomy" id="2682957"/>
    <lineage>
        <taxon>Eukaryota</taxon>
        <taxon>Fungi</taxon>
        <taxon>Dikarya</taxon>
        <taxon>Basidiomycota</taxon>
        <taxon>Agaricomycotina</taxon>
        <taxon>Agaricomycetes</taxon>
        <taxon>Agaricomycetidae</taxon>
        <taxon>Agaricales</taxon>
        <taxon>Marasmiineae</taxon>
        <taxon>Omphalotaceae</taxon>
        <taxon>Marasmiellus</taxon>
    </lineage>
</organism>
<dbReference type="InterPro" id="IPR018170">
    <property type="entry name" value="Aldo/ket_reductase_CS"/>
</dbReference>
<name>A0ABR1JJI0_9AGAR</name>
<dbReference type="InterPro" id="IPR023210">
    <property type="entry name" value="NADP_OxRdtase_dom"/>
</dbReference>
<dbReference type="Pfam" id="PF00248">
    <property type="entry name" value="Aldo_ket_red"/>
    <property type="match status" value="1"/>
</dbReference>
<dbReference type="InterPro" id="IPR020471">
    <property type="entry name" value="AKR"/>
</dbReference>
<dbReference type="PANTHER" id="PTHR11732">
    <property type="entry name" value="ALDO/KETO REDUCTASE"/>
    <property type="match status" value="1"/>
</dbReference>
<dbReference type="PIRSF" id="PIRSF000097">
    <property type="entry name" value="AKR"/>
    <property type="match status" value="1"/>
</dbReference>
<dbReference type="PROSITE" id="PS00062">
    <property type="entry name" value="ALDOKETO_REDUCTASE_2"/>
    <property type="match status" value="1"/>
</dbReference>
<dbReference type="Proteomes" id="UP001498398">
    <property type="component" value="Unassembled WGS sequence"/>
</dbReference>
<reference evidence="2 3" key="1">
    <citation type="submission" date="2024-01" db="EMBL/GenBank/DDBJ databases">
        <title>A draft genome for the cacao thread blight pathogen Marasmiellus scandens.</title>
        <authorList>
            <person name="Baruah I.K."/>
            <person name="Leung J."/>
            <person name="Bukari Y."/>
            <person name="Amoako-Attah I."/>
            <person name="Meinhardt L.W."/>
            <person name="Bailey B.A."/>
            <person name="Cohen S.P."/>
        </authorList>
    </citation>
    <scope>NUCLEOTIDE SEQUENCE [LARGE SCALE GENOMIC DNA]</scope>
    <source>
        <strain evidence="2 3">GH-19</strain>
    </source>
</reference>
<dbReference type="SUPFAM" id="SSF51430">
    <property type="entry name" value="NAD(P)-linked oxidoreductase"/>
    <property type="match status" value="1"/>
</dbReference>
<gene>
    <name evidence="2" type="ORF">VKT23_009251</name>
</gene>
<dbReference type="EMBL" id="JBANRG010000015">
    <property type="protein sequence ID" value="KAK7460530.1"/>
    <property type="molecule type" value="Genomic_DNA"/>
</dbReference>
<evidence type="ECO:0000313" key="2">
    <source>
        <dbReference type="EMBL" id="KAK7460530.1"/>
    </source>
</evidence>
<sequence>MSTPQTQMANDVLDLKNLKFSLNDGTSIPAIGLGCWMGITHGARESPQVVEMVERALKVGYRALDTASNYGNERSVCQGILQSGVSREEIYVTTKLTSEDHARVSQALQTSLEKLGLDYVDLYLMHWPQAFDEQGKTLQPDQSPTILETWKQMEEMVFAGKAKSIGVSNFSVKSLQVLLSPSGSESEKKIRIVPAVNQIESHPCLPQIAFLEFCKTQGIHVTAYSPLGKNLFAGDESVRRVVERVNANLDRGHEPRGERVTPAQVLLSWAIQRGTSVIPKSVGEERMKENLRLIHLDEESISTLGNLHKKEGMHRSVCGFHSTELGGSCFGWTYEQLGWDMVIGGVIPSST</sequence>
<evidence type="ECO:0000259" key="1">
    <source>
        <dbReference type="Pfam" id="PF00248"/>
    </source>
</evidence>
<dbReference type="Gene3D" id="3.20.20.100">
    <property type="entry name" value="NADP-dependent oxidoreductase domain"/>
    <property type="match status" value="1"/>
</dbReference>
<dbReference type="PRINTS" id="PR00069">
    <property type="entry name" value="ALDKETRDTASE"/>
</dbReference>
<keyword evidence="3" id="KW-1185">Reference proteome</keyword>